<dbReference type="InterPro" id="IPR041471">
    <property type="entry name" value="UvrB_inter"/>
</dbReference>
<dbReference type="FunFam" id="3.40.50.300:FF:000546">
    <property type="entry name" value="Transcription-repair-coupling factor"/>
    <property type="match status" value="1"/>
</dbReference>
<evidence type="ECO:0000256" key="4">
    <source>
        <dbReference type="ARBA" id="ARBA00022763"/>
    </source>
</evidence>
<dbReference type="HAMAP" id="MF_00969">
    <property type="entry name" value="TRCF"/>
    <property type="match status" value="1"/>
</dbReference>
<dbReference type="InterPro" id="IPR003711">
    <property type="entry name" value="CarD-like/TRCF_RID"/>
</dbReference>
<dbReference type="InterPro" id="IPR004576">
    <property type="entry name" value="Mfd"/>
</dbReference>
<dbReference type="AlphaFoldDB" id="A0A7W8HEF8"/>
<dbReference type="InterPro" id="IPR047112">
    <property type="entry name" value="RecG/Mfd"/>
</dbReference>
<dbReference type="Pfam" id="PF21132">
    <property type="entry name" value="MFD_D3"/>
    <property type="match status" value="1"/>
</dbReference>
<keyword evidence="8 13" id="KW-0238">DNA-binding</keyword>
<dbReference type="Gene3D" id="3.90.1150.50">
    <property type="entry name" value="Transcription-repair-coupling factor, D7 domain"/>
    <property type="match status" value="1"/>
</dbReference>
<reference evidence="16 17" key="1">
    <citation type="submission" date="2020-08" db="EMBL/GenBank/DDBJ databases">
        <title>Genomic Encyclopedia of Type Strains, Phase IV (KMG-IV): sequencing the most valuable type-strain genomes for metagenomic binning, comparative biology and taxonomic classification.</title>
        <authorList>
            <person name="Goeker M."/>
        </authorList>
    </citation>
    <scope>NUCLEOTIDE SEQUENCE [LARGE SCALE GENOMIC DNA]</scope>
    <source>
        <strain evidence="16 17">DSM 29781</strain>
    </source>
</reference>
<dbReference type="Gene3D" id="3.40.50.300">
    <property type="entry name" value="P-loop containing nucleotide triphosphate hydrolases"/>
    <property type="match status" value="2"/>
</dbReference>
<dbReference type="GO" id="GO:0016787">
    <property type="term" value="F:hydrolase activity"/>
    <property type="evidence" value="ECO:0007669"/>
    <property type="project" value="UniProtKB-KW"/>
</dbReference>
<comment type="function">
    <text evidence="13">Couples transcription and DNA repair by recognizing RNA polymerase (RNAP) stalled at DNA lesions. Mediates ATP-dependent release of RNAP and its truncated transcript from the DNA, and recruitment of nucleotide excision repair machinery to the damaged site.</text>
</comment>
<comment type="similarity">
    <text evidence="11 13">In the C-terminal section; belongs to the helicase family. RecG subfamily.</text>
</comment>
<dbReference type="SMART" id="SM00487">
    <property type="entry name" value="DEXDc"/>
    <property type="match status" value="1"/>
</dbReference>
<dbReference type="SUPFAM" id="SSF141259">
    <property type="entry name" value="CarD-like"/>
    <property type="match status" value="1"/>
</dbReference>
<dbReference type="Pfam" id="PF02559">
    <property type="entry name" value="CarD_TRCF_RID"/>
    <property type="match status" value="1"/>
</dbReference>
<dbReference type="SUPFAM" id="SSF52540">
    <property type="entry name" value="P-loop containing nucleoside triphosphate hydrolases"/>
    <property type="match status" value="4"/>
</dbReference>
<gene>
    <name evidence="13" type="primary">mfd</name>
    <name evidence="16" type="ORF">HNQ70_000556</name>
</gene>
<evidence type="ECO:0000256" key="3">
    <source>
        <dbReference type="ARBA" id="ARBA00022741"/>
    </source>
</evidence>
<evidence type="ECO:0000256" key="13">
    <source>
        <dbReference type="HAMAP-Rule" id="MF_00969"/>
    </source>
</evidence>
<dbReference type="InterPro" id="IPR027417">
    <property type="entry name" value="P-loop_NTPase"/>
</dbReference>
<evidence type="ECO:0000256" key="6">
    <source>
        <dbReference type="ARBA" id="ARBA00022806"/>
    </source>
</evidence>
<evidence type="ECO:0000313" key="17">
    <source>
        <dbReference type="Proteomes" id="UP000532440"/>
    </source>
</evidence>
<keyword evidence="2 13" id="KW-0963">Cytoplasm</keyword>
<dbReference type="PROSITE" id="PS51194">
    <property type="entry name" value="HELICASE_CTER"/>
    <property type="match status" value="1"/>
</dbReference>
<dbReference type="GO" id="GO:0003678">
    <property type="term" value="F:DNA helicase activity"/>
    <property type="evidence" value="ECO:0007669"/>
    <property type="project" value="TreeGrafter"/>
</dbReference>
<name>A0A7W8HEF8_9BURK</name>
<dbReference type="Gene3D" id="3.30.2060.10">
    <property type="entry name" value="Penicillin-binding protein 1b domain"/>
    <property type="match status" value="1"/>
</dbReference>
<dbReference type="InterPro" id="IPR037235">
    <property type="entry name" value="TRCF-like_C_D7"/>
</dbReference>
<dbReference type="Pfam" id="PF00271">
    <property type="entry name" value="Helicase_C"/>
    <property type="match status" value="1"/>
</dbReference>
<sequence length="1210" mass="132911">MTSAVAPPVRPAPLAEVLARNIKTPKPGAVHTLPRATGSSDALLIAHLARAGLPAPTAPAGAPPDPAQQPARALAVIAASAPDAQRLADEIAFFAPGLTARLLPDWETLPYDNFSPHQDLISERLDTLFLLQQGRCDVVVATATTALHRLAPPSFLASHTFFFDKGQRLDEAALRTQLAVAGYDHVTQVVRPGEYSVRGGLIDLYPMGATLPYRLDMFGDEIDSIRTFDPDSQRSLFPIDRVRLLPGREFPLDEQARAAFRGRWRERFEGDPSKAGVYRDVGNGIASAGIEYWLPLFFEATATVFDYLPAGSLVLTHGDVDGAARRFGEEAVQRHRFLAHDRERPLLRPDELFLDSERFFVEAARFGRWSMASPLAAEALAADTLAVETRVAEAQAATPAPAASEPAAGRTRLGQFLPSLAVNRRAEQPLALLEQWLAQPPLRKLILAESAGRRETLVQLFEEHRLLDGGAGQLPQVDDWAGFVDGGHEIAIGIGPLHEGFALPEAGIAVATEAELFAGVARRGARGRREAQTNVDAIIRDLSELKVGDPVVHAQHGIGRYEGLVTMDLGDGPTEFLHLIYANKATLYVPVSQLHVIGRYSGASPDEAPLHTLGSGQWEKARRRAAQQARDTAAELLNIYARRAARQGHGFQFKTHDYEAFAEGFGFEETPDQLAAIHAVVQDMVSGRPMDRLVCGDVGFGKTEVALRAAFVAIADGQQVAVLAPTTLLAEQHFQTFSDRFGGWPVRLAELSRFRSGKEVKAAIEGINAGQIDIVIGTHKLLSGDVKFPRLGLVIIDEEHRFGVRQKEALKSLRAEVDVLTLTATPIPRTLAMSLESIRDFSVIATAPQRRLAIKTFVRKESDGTIREALLRELKRGGQCYFLHNEVDTIGNRRQMLEKLVPEARIGVAHGQMPERELERVMRDFHQQRYNVLLCTTIIETGIDVPSANTIVMHRADRFGLAQLHQLRGRVGRSHHQAYAYLLIPDEGAITKDATKRLEAIQSMEELGSGFYLAMHDLEIRGAGEVLGDSQSGDMQEVGFALYNEMLNEAVRALKAGHEPDLSAPLAATTEINLHMPALLPTDYCADVHERLTLYKRLANCDTVDALDTMQEELVDRFGKLPEAARALVDTHRLRILSKPLGISRIDASGEAIAIQFVPKPPIEPEKIIRFIQSRRDARLAGPDRLRLTVNSTDLASRMQRIREVFKALS</sequence>
<dbReference type="PANTHER" id="PTHR47964">
    <property type="entry name" value="ATP-DEPENDENT DNA HELICASE HOMOLOG RECG, CHLOROPLASTIC"/>
    <property type="match status" value="1"/>
</dbReference>
<dbReference type="InterPro" id="IPR048635">
    <property type="entry name" value="MFD_D3"/>
</dbReference>
<dbReference type="Pfam" id="PF03461">
    <property type="entry name" value="TRCF"/>
    <property type="match status" value="1"/>
</dbReference>
<keyword evidence="5 13" id="KW-0378">Hydrolase</keyword>
<dbReference type="SMART" id="SM00982">
    <property type="entry name" value="TRCF"/>
    <property type="match status" value="1"/>
</dbReference>
<feature type="domain" description="Helicase ATP-binding" evidence="14">
    <location>
        <begin position="683"/>
        <end position="844"/>
    </location>
</feature>
<evidence type="ECO:0000256" key="2">
    <source>
        <dbReference type="ARBA" id="ARBA00022490"/>
    </source>
</evidence>
<dbReference type="GO" id="GO:0006355">
    <property type="term" value="P:regulation of DNA-templated transcription"/>
    <property type="evidence" value="ECO:0007669"/>
    <property type="project" value="UniProtKB-UniRule"/>
</dbReference>
<evidence type="ECO:0000256" key="9">
    <source>
        <dbReference type="ARBA" id="ARBA00023204"/>
    </source>
</evidence>
<evidence type="ECO:0000256" key="11">
    <source>
        <dbReference type="ARBA" id="ARBA00061399"/>
    </source>
</evidence>
<dbReference type="PROSITE" id="PS51192">
    <property type="entry name" value="HELICASE_ATP_BIND_1"/>
    <property type="match status" value="1"/>
</dbReference>
<dbReference type="Pfam" id="PF00270">
    <property type="entry name" value="DEAD"/>
    <property type="match status" value="1"/>
</dbReference>
<comment type="caution">
    <text evidence="16">The sequence shown here is derived from an EMBL/GenBank/DDBJ whole genome shotgun (WGS) entry which is preliminary data.</text>
</comment>
<evidence type="ECO:0000259" key="14">
    <source>
        <dbReference type="PROSITE" id="PS51192"/>
    </source>
</evidence>
<dbReference type="InterPro" id="IPR001650">
    <property type="entry name" value="Helicase_C-like"/>
</dbReference>
<dbReference type="GO" id="GO:0005524">
    <property type="term" value="F:ATP binding"/>
    <property type="evidence" value="ECO:0007669"/>
    <property type="project" value="UniProtKB-UniRule"/>
</dbReference>
<dbReference type="Gene3D" id="2.40.10.170">
    <property type="match status" value="1"/>
</dbReference>
<evidence type="ECO:0000256" key="1">
    <source>
        <dbReference type="ARBA" id="ARBA00004496"/>
    </source>
</evidence>
<accession>A0A7W8HEF8</accession>
<dbReference type="PANTHER" id="PTHR47964:SF1">
    <property type="entry name" value="ATP-DEPENDENT DNA HELICASE HOMOLOG RECG, CHLOROPLASTIC"/>
    <property type="match status" value="1"/>
</dbReference>
<dbReference type="Proteomes" id="UP000532440">
    <property type="component" value="Unassembled WGS sequence"/>
</dbReference>
<dbReference type="InterPro" id="IPR011545">
    <property type="entry name" value="DEAD/DEAH_box_helicase_dom"/>
</dbReference>
<dbReference type="EC" id="3.6.4.-" evidence="13"/>
<evidence type="ECO:0000256" key="5">
    <source>
        <dbReference type="ARBA" id="ARBA00022801"/>
    </source>
</evidence>
<comment type="subcellular location">
    <subcellularLocation>
        <location evidence="1 13">Cytoplasm</location>
    </subcellularLocation>
</comment>
<keyword evidence="3 13" id="KW-0547">Nucleotide-binding</keyword>
<evidence type="ECO:0000256" key="10">
    <source>
        <dbReference type="ARBA" id="ARBA00061104"/>
    </source>
</evidence>
<evidence type="ECO:0000313" key="16">
    <source>
        <dbReference type="EMBL" id="MBB5270572.1"/>
    </source>
</evidence>
<dbReference type="GO" id="GO:0000716">
    <property type="term" value="P:transcription-coupled nucleotide-excision repair, DNA damage recognition"/>
    <property type="evidence" value="ECO:0007669"/>
    <property type="project" value="UniProtKB-UniRule"/>
</dbReference>
<organism evidence="16 17">
    <name type="scientific">Quisquiliibacterium transsilvanicum</name>
    <dbReference type="NCBI Taxonomy" id="1549638"/>
    <lineage>
        <taxon>Bacteria</taxon>
        <taxon>Pseudomonadati</taxon>
        <taxon>Pseudomonadota</taxon>
        <taxon>Betaproteobacteria</taxon>
        <taxon>Burkholderiales</taxon>
        <taxon>Burkholderiaceae</taxon>
        <taxon>Quisquiliibacterium</taxon>
    </lineage>
</organism>
<evidence type="ECO:0000256" key="8">
    <source>
        <dbReference type="ARBA" id="ARBA00023125"/>
    </source>
</evidence>
<dbReference type="SUPFAM" id="SSF143517">
    <property type="entry name" value="TRCF domain-like"/>
    <property type="match status" value="1"/>
</dbReference>
<keyword evidence="17" id="KW-1185">Reference proteome</keyword>
<dbReference type="InterPro" id="IPR005118">
    <property type="entry name" value="TRCF_C"/>
</dbReference>
<feature type="domain" description="Helicase C-terminal" evidence="15">
    <location>
        <begin position="865"/>
        <end position="1019"/>
    </location>
</feature>
<proteinExistence type="inferred from homology"/>
<protein>
    <recommendedName>
        <fullName evidence="12 13">Transcription-repair-coupling factor</fullName>
        <shortName evidence="13">TRCF</shortName>
        <ecNumber evidence="13">3.6.4.-</ecNumber>
    </recommendedName>
</protein>
<dbReference type="InterPro" id="IPR036101">
    <property type="entry name" value="CarD-like/TRCF_RID_sf"/>
</dbReference>
<dbReference type="CDD" id="cd17991">
    <property type="entry name" value="DEXHc_TRCF"/>
    <property type="match status" value="1"/>
</dbReference>
<dbReference type="Pfam" id="PF17757">
    <property type="entry name" value="UvrB_inter"/>
    <property type="match status" value="1"/>
</dbReference>
<evidence type="ECO:0000256" key="7">
    <source>
        <dbReference type="ARBA" id="ARBA00022840"/>
    </source>
</evidence>
<keyword evidence="7 13" id="KW-0067">ATP-binding</keyword>
<keyword evidence="6 16" id="KW-0347">Helicase</keyword>
<evidence type="ECO:0000259" key="15">
    <source>
        <dbReference type="PROSITE" id="PS51194"/>
    </source>
</evidence>
<dbReference type="GO" id="GO:0005737">
    <property type="term" value="C:cytoplasm"/>
    <property type="evidence" value="ECO:0007669"/>
    <property type="project" value="UniProtKB-SubCell"/>
</dbReference>
<evidence type="ECO:0000256" key="12">
    <source>
        <dbReference type="ARBA" id="ARBA00070128"/>
    </source>
</evidence>
<keyword evidence="9 13" id="KW-0234">DNA repair</keyword>
<dbReference type="InterPro" id="IPR014001">
    <property type="entry name" value="Helicase_ATP-bd"/>
</dbReference>
<keyword evidence="4 13" id="KW-0227">DNA damage</keyword>
<dbReference type="GO" id="GO:0003684">
    <property type="term" value="F:damaged DNA binding"/>
    <property type="evidence" value="ECO:0007669"/>
    <property type="project" value="InterPro"/>
</dbReference>
<dbReference type="NCBIfam" id="TIGR00580">
    <property type="entry name" value="mfd"/>
    <property type="match status" value="1"/>
</dbReference>
<dbReference type="EMBL" id="JACHGB010000001">
    <property type="protein sequence ID" value="MBB5270572.1"/>
    <property type="molecule type" value="Genomic_DNA"/>
</dbReference>
<dbReference type="Gene3D" id="3.40.50.11140">
    <property type="match status" value="1"/>
</dbReference>
<dbReference type="SMART" id="SM00490">
    <property type="entry name" value="HELICc"/>
    <property type="match status" value="1"/>
</dbReference>
<dbReference type="Gene3D" id="3.40.50.11180">
    <property type="match status" value="1"/>
</dbReference>
<comment type="similarity">
    <text evidence="10 13">In the N-terminal section; belongs to the UvrB family.</text>
</comment>
<dbReference type="SMART" id="SM01058">
    <property type="entry name" value="CarD_TRCF"/>
    <property type="match status" value="1"/>
</dbReference>
<dbReference type="FunFam" id="3.40.50.300:FF:000300">
    <property type="entry name" value="Transcription-repair-coupling factor"/>
    <property type="match status" value="1"/>
</dbReference>